<dbReference type="SUPFAM" id="SSF54236">
    <property type="entry name" value="Ubiquitin-like"/>
    <property type="match status" value="1"/>
</dbReference>
<dbReference type="SUPFAM" id="SSF54001">
    <property type="entry name" value="Cysteine proteinases"/>
    <property type="match status" value="1"/>
</dbReference>
<dbReference type="Pfam" id="PF00240">
    <property type="entry name" value="ubiquitin"/>
    <property type="match status" value="1"/>
</dbReference>
<evidence type="ECO:0000256" key="2">
    <source>
        <dbReference type="ARBA" id="ARBA00022670"/>
    </source>
</evidence>
<gene>
    <name evidence="10" type="primary">UBP6</name>
    <name evidence="10" type="ORF">VKT23_014248</name>
</gene>
<dbReference type="Proteomes" id="UP001498398">
    <property type="component" value="Unassembled WGS sequence"/>
</dbReference>
<feature type="domain" description="Ubiquitin-like" evidence="8">
    <location>
        <begin position="4"/>
        <end position="72"/>
    </location>
</feature>
<dbReference type="GO" id="GO:0004843">
    <property type="term" value="F:cysteine-type deubiquitinase activity"/>
    <property type="evidence" value="ECO:0007669"/>
    <property type="project" value="UniProtKB-EC"/>
</dbReference>
<evidence type="ECO:0000256" key="1">
    <source>
        <dbReference type="ARBA" id="ARBA00000707"/>
    </source>
</evidence>
<evidence type="ECO:0000259" key="9">
    <source>
        <dbReference type="PROSITE" id="PS50235"/>
    </source>
</evidence>
<dbReference type="Gene3D" id="3.10.20.90">
    <property type="entry name" value="Phosphatidylinositol 3-kinase Catalytic Subunit, Chain A, domain 1"/>
    <property type="match status" value="1"/>
</dbReference>
<name>A0ABR1J3P8_9AGAR</name>
<evidence type="ECO:0000313" key="10">
    <source>
        <dbReference type="EMBL" id="KAK7447036.1"/>
    </source>
</evidence>
<evidence type="ECO:0000256" key="5">
    <source>
        <dbReference type="ARBA" id="ARBA00022807"/>
    </source>
</evidence>
<comment type="caution">
    <text evidence="10">The sequence shown here is derived from an EMBL/GenBank/DDBJ whole genome shotgun (WGS) entry which is preliminary data.</text>
</comment>
<evidence type="ECO:0000259" key="8">
    <source>
        <dbReference type="PROSITE" id="PS50053"/>
    </source>
</evidence>
<keyword evidence="2 6" id="KW-0645">Protease</keyword>
<keyword evidence="5 6" id="KW-0788">Thiol protease</keyword>
<comment type="similarity">
    <text evidence="6">Belongs to the peptidase C19 family.</text>
</comment>
<dbReference type="EMBL" id="JBANRG010000042">
    <property type="protein sequence ID" value="KAK7447036.1"/>
    <property type="molecule type" value="Genomic_DNA"/>
</dbReference>
<dbReference type="PROSITE" id="PS00973">
    <property type="entry name" value="USP_2"/>
    <property type="match status" value="1"/>
</dbReference>
<keyword evidence="11" id="KW-1185">Reference proteome</keyword>
<dbReference type="CDD" id="cd16104">
    <property type="entry name" value="Ubl_USP14_like"/>
    <property type="match status" value="1"/>
</dbReference>
<dbReference type="Gene3D" id="3.90.70.10">
    <property type="entry name" value="Cysteine proteinases"/>
    <property type="match status" value="1"/>
</dbReference>
<dbReference type="InterPro" id="IPR038765">
    <property type="entry name" value="Papain-like_cys_pep_sf"/>
</dbReference>
<feature type="compositionally biased region" description="Low complexity" evidence="7">
    <location>
        <begin position="491"/>
        <end position="507"/>
    </location>
</feature>
<protein>
    <recommendedName>
        <fullName evidence="6">Ubiquitin carboxyl-terminal hydrolase</fullName>
        <ecNumber evidence="6">3.4.19.12</ecNumber>
    </recommendedName>
</protein>
<dbReference type="PANTHER" id="PTHR43982:SF1">
    <property type="entry name" value="UBIQUITIN CARBOXYL-TERMINAL HYDROLASE 14"/>
    <property type="match status" value="1"/>
</dbReference>
<dbReference type="InterPro" id="IPR018200">
    <property type="entry name" value="USP_CS"/>
</dbReference>
<dbReference type="PANTHER" id="PTHR43982">
    <property type="entry name" value="UBIQUITIN CARBOXYL-TERMINAL HYDROLASE"/>
    <property type="match status" value="1"/>
</dbReference>
<accession>A0ABR1J3P8</accession>
<feature type="compositionally biased region" description="Low complexity" evidence="7">
    <location>
        <begin position="515"/>
        <end position="532"/>
    </location>
</feature>
<feature type="region of interest" description="Disordered" evidence="7">
    <location>
        <begin position="491"/>
        <end position="538"/>
    </location>
</feature>
<reference evidence="10 11" key="1">
    <citation type="submission" date="2024-01" db="EMBL/GenBank/DDBJ databases">
        <title>A draft genome for the cacao thread blight pathogen Marasmiellus scandens.</title>
        <authorList>
            <person name="Baruah I.K."/>
            <person name="Leung J."/>
            <person name="Bukari Y."/>
            <person name="Amoako-Attah I."/>
            <person name="Meinhardt L.W."/>
            <person name="Bailey B.A."/>
            <person name="Cohen S.P."/>
        </authorList>
    </citation>
    <scope>NUCLEOTIDE SEQUENCE [LARGE SCALE GENOMIC DNA]</scope>
    <source>
        <strain evidence="10 11">GH-19</strain>
    </source>
</reference>
<comment type="catalytic activity">
    <reaction evidence="1 6">
        <text>Thiol-dependent hydrolysis of ester, thioester, amide, peptide and isopeptide bonds formed by the C-terminal Gly of ubiquitin (a 76-residue protein attached to proteins as an intracellular targeting signal).</text>
        <dbReference type="EC" id="3.4.19.12"/>
    </reaction>
</comment>
<dbReference type="InterPro" id="IPR001394">
    <property type="entry name" value="Peptidase_C19_UCH"/>
</dbReference>
<keyword evidence="4 6" id="KW-0378">Hydrolase</keyword>
<dbReference type="SMART" id="SM00213">
    <property type="entry name" value="UBQ"/>
    <property type="match status" value="1"/>
</dbReference>
<dbReference type="PROSITE" id="PS50235">
    <property type="entry name" value="USP_3"/>
    <property type="match status" value="1"/>
</dbReference>
<evidence type="ECO:0000256" key="4">
    <source>
        <dbReference type="ARBA" id="ARBA00022801"/>
    </source>
</evidence>
<dbReference type="InterPro" id="IPR029071">
    <property type="entry name" value="Ubiquitin-like_domsf"/>
</dbReference>
<dbReference type="PROSITE" id="PS00972">
    <property type="entry name" value="USP_1"/>
    <property type="match status" value="1"/>
</dbReference>
<keyword evidence="3 6" id="KW-0833">Ubl conjugation pathway</keyword>
<proteinExistence type="inferred from homology"/>
<evidence type="ECO:0000256" key="7">
    <source>
        <dbReference type="SAM" id="MobiDB-lite"/>
    </source>
</evidence>
<feature type="domain" description="USP" evidence="9">
    <location>
        <begin position="105"/>
        <end position="582"/>
    </location>
</feature>
<feature type="compositionally biased region" description="Low complexity" evidence="7">
    <location>
        <begin position="390"/>
        <end position="411"/>
    </location>
</feature>
<dbReference type="InterPro" id="IPR028889">
    <property type="entry name" value="USP"/>
</dbReference>
<evidence type="ECO:0000256" key="6">
    <source>
        <dbReference type="RuleBase" id="RU366025"/>
    </source>
</evidence>
<feature type="region of interest" description="Disordered" evidence="7">
    <location>
        <begin position="377"/>
        <end position="416"/>
    </location>
</feature>
<dbReference type="InterPro" id="IPR044635">
    <property type="entry name" value="UBP14-like"/>
</dbReference>
<organism evidence="10 11">
    <name type="scientific">Marasmiellus scandens</name>
    <dbReference type="NCBI Taxonomy" id="2682957"/>
    <lineage>
        <taxon>Eukaryota</taxon>
        <taxon>Fungi</taxon>
        <taxon>Dikarya</taxon>
        <taxon>Basidiomycota</taxon>
        <taxon>Agaricomycotina</taxon>
        <taxon>Agaricomycetes</taxon>
        <taxon>Agaricomycetidae</taxon>
        <taxon>Agaricales</taxon>
        <taxon>Marasmiineae</taxon>
        <taxon>Omphalotaceae</taxon>
        <taxon>Marasmiellus</taxon>
    </lineage>
</organism>
<evidence type="ECO:0000256" key="3">
    <source>
        <dbReference type="ARBA" id="ARBA00022786"/>
    </source>
</evidence>
<dbReference type="PROSITE" id="PS50053">
    <property type="entry name" value="UBIQUITIN_2"/>
    <property type="match status" value="1"/>
</dbReference>
<evidence type="ECO:0000313" key="11">
    <source>
        <dbReference type="Proteomes" id="UP001498398"/>
    </source>
</evidence>
<dbReference type="InterPro" id="IPR000626">
    <property type="entry name" value="Ubiquitin-like_dom"/>
</dbReference>
<dbReference type="Pfam" id="PF00443">
    <property type="entry name" value="UCH"/>
    <property type="match status" value="1"/>
</dbReference>
<dbReference type="EC" id="3.4.19.12" evidence="6"/>
<sequence length="584" mass="63082">MAPLAVNIKHAGNTHAVQLDPELPPGAFKEAIYQVTGIPVDRMKVMVKGGVLKDDSNWAKIAPKAGQTFMVIGTAGELPKPPEKPIVFLEDMDEEELAGALEKPVGLLNLGNTCYMNSTVQTLRSIPELQVALGVPPSTASVPTSSTAPLPLALRNLYTNMTRTTDAVNPSAFLNVLRQVNPQFAERDRGGKMAGMMAGFSQQDAEECYSTVLNGLREVDVPDSLIPPAAASAERKKFIDQYLMGEIRRELASPEAPEEPPSVSTERIMKIECNITAQTNYMHSGITGALDSTLDKMSPTLGRTATYNQTSRLTRLPSYLTVHMVRFAWKADVQKKAKVMRKVKFPTTYDALELVTPELKAKILPASRRLQEIEKERAERRKVRKRTKNAGSSSSTSTAAPAASEEAGSVARVEVAPGELEEENVYREKERVELESLADAEIKADVGASWSGLYELVAIITHKGAAADSGHYMSFVKKSVFSSPPPTLYTGPAASSGSTSNPSSAPTDGDAMAVDSDSTANTAAANSSAGKGKATDPYAYEDDEDWYKFDDDKVSEFPKEKLMTLDGGGEDSSAYVLLYKSKLA</sequence>